<name>A0A2K3NZX6_TRIPR</name>
<keyword evidence="4 6" id="KW-0413">Isomerase</keyword>
<reference evidence="6 7" key="2">
    <citation type="journal article" date="2017" name="Front. Plant Sci.">
        <title>Gene Classification and Mining of Molecular Markers Useful in Red Clover (Trifolium pratense) Breeding.</title>
        <authorList>
            <person name="Istvanek J."/>
            <person name="Dluhosova J."/>
            <person name="Dluhos P."/>
            <person name="Patkova L."/>
            <person name="Nedelnik J."/>
            <person name="Repkova J."/>
        </authorList>
    </citation>
    <scope>NUCLEOTIDE SEQUENCE [LARGE SCALE GENOMIC DNA]</scope>
    <source>
        <strain evidence="7">cv. Tatra</strain>
        <tissue evidence="6">Young leaves</tissue>
    </source>
</reference>
<dbReference type="STRING" id="57577.A0A2K3NZX6"/>
<dbReference type="Pfam" id="PF00160">
    <property type="entry name" value="Pro_isomerase"/>
    <property type="match status" value="2"/>
</dbReference>
<sequence>MSVLMVTSLGDLVIDLHTQKCPLTCKNFLKLCKIKYYNGCLFHTVQNDFTAQTGDPTGTGTSGDSIYKFLYGDQARFFNDEIHIDLKHSKTGTVAMASAGENMNASQFYITLRDDLDYLDGKHTNHSTNIPIFIFTRPHLVTFVLSVKSFKMRPICYFFSSTLFENCIENCMPSLQVFGEVAEGFETLTRINEAFADGKGRPFKNIRIKHTYILEDPFDDPPQLPEFIPEGSPEGKPKDEVDDEVRLEDDWVPMDEQLNPGELEEVIRSKEAHSRAVVLESIGDIPDAEVKPPDNVLFVCKLNPVTE</sequence>
<dbReference type="GO" id="GO:0005634">
    <property type="term" value="C:nucleus"/>
    <property type="evidence" value="ECO:0007669"/>
    <property type="project" value="UniProtKB-SubCell"/>
</dbReference>
<evidence type="ECO:0000313" key="6">
    <source>
        <dbReference type="EMBL" id="PNY08587.1"/>
    </source>
</evidence>
<dbReference type="GO" id="GO:0003755">
    <property type="term" value="F:peptidyl-prolyl cis-trans isomerase activity"/>
    <property type="evidence" value="ECO:0007669"/>
    <property type="project" value="UniProtKB-UniRule"/>
</dbReference>
<dbReference type="CDD" id="cd01921">
    <property type="entry name" value="cyclophilin_RRM"/>
    <property type="match status" value="1"/>
</dbReference>
<comment type="caution">
    <text evidence="6">The sequence shown here is derived from an EMBL/GenBank/DDBJ whole genome shotgun (WGS) entry which is preliminary data.</text>
</comment>
<dbReference type="PANTHER" id="PTHR45843">
    <property type="entry name" value="PEPTIDYL-PROLYL CIS-TRANS ISOMERASE-LIKE 4"/>
    <property type="match status" value="1"/>
</dbReference>
<evidence type="ECO:0000313" key="7">
    <source>
        <dbReference type="Proteomes" id="UP000236291"/>
    </source>
</evidence>
<comment type="function">
    <text evidence="4">PPIases accelerate the folding of proteins. It catalyzes the cis-trans isomerization of proline imidic peptide bonds in oligopeptides.</text>
</comment>
<reference evidence="6 7" key="1">
    <citation type="journal article" date="2014" name="Am. J. Bot.">
        <title>Genome assembly and annotation for red clover (Trifolium pratense; Fabaceae).</title>
        <authorList>
            <person name="Istvanek J."/>
            <person name="Jaros M."/>
            <person name="Krenek A."/>
            <person name="Repkova J."/>
        </authorList>
    </citation>
    <scope>NUCLEOTIDE SEQUENCE [LARGE SCALE GENOMIC DNA]</scope>
    <source>
        <strain evidence="7">cv. Tatra</strain>
        <tissue evidence="6">Young leaves</tissue>
    </source>
</reference>
<dbReference type="InterPro" id="IPR029000">
    <property type="entry name" value="Cyclophilin-like_dom_sf"/>
</dbReference>
<dbReference type="InterPro" id="IPR002130">
    <property type="entry name" value="Cyclophilin-type_PPIase_dom"/>
</dbReference>
<organism evidence="6 7">
    <name type="scientific">Trifolium pratense</name>
    <name type="common">Red clover</name>
    <dbReference type="NCBI Taxonomy" id="57577"/>
    <lineage>
        <taxon>Eukaryota</taxon>
        <taxon>Viridiplantae</taxon>
        <taxon>Streptophyta</taxon>
        <taxon>Embryophyta</taxon>
        <taxon>Tracheophyta</taxon>
        <taxon>Spermatophyta</taxon>
        <taxon>Magnoliopsida</taxon>
        <taxon>eudicotyledons</taxon>
        <taxon>Gunneridae</taxon>
        <taxon>Pentapetalae</taxon>
        <taxon>rosids</taxon>
        <taxon>fabids</taxon>
        <taxon>Fabales</taxon>
        <taxon>Fabaceae</taxon>
        <taxon>Papilionoideae</taxon>
        <taxon>50 kb inversion clade</taxon>
        <taxon>NPAAA clade</taxon>
        <taxon>Hologalegina</taxon>
        <taxon>IRL clade</taxon>
        <taxon>Trifolieae</taxon>
        <taxon>Trifolium</taxon>
    </lineage>
</organism>
<dbReference type="Gene3D" id="2.40.100.10">
    <property type="entry name" value="Cyclophilin-like"/>
    <property type="match status" value="2"/>
</dbReference>
<dbReference type="AlphaFoldDB" id="A0A2K3NZX6"/>
<dbReference type="GO" id="GO:0003723">
    <property type="term" value="F:RNA binding"/>
    <property type="evidence" value="ECO:0007669"/>
    <property type="project" value="UniProtKB-UniRule"/>
</dbReference>
<comment type="similarity">
    <text evidence="4">Belongs to the cyclophilin-type PPIase family. PPIL4 subfamily.</text>
</comment>
<dbReference type="PANTHER" id="PTHR45843:SF1">
    <property type="entry name" value="PEPTIDYL-PROLYL CIS-TRANS ISOMERASE-LIKE 4"/>
    <property type="match status" value="1"/>
</dbReference>
<comment type="catalytic activity">
    <reaction evidence="4">
        <text>[protein]-peptidylproline (omega=180) = [protein]-peptidylproline (omega=0)</text>
        <dbReference type="Rhea" id="RHEA:16237"/>
        <dbReference type="Rhea" id="RHEA-COMP:10747"/>
        <dbReference type="Rhea" id="RHEA-COMP:10748"/>
        <dbReference type="ChEBI" id="CHEBI:83833"/>
        <dbReference type="ChEBI" id="CHEBI:83834"/>
        <dbReference type="EC" id="5.2.1.8"/>
    </reaction>
</comment>
<feature type="domain" description="PPIase cyclophilin-type" evidence="5">
    <location>
        <begin position="7"/>
        <end position="213"/>
    </location>
</feature>
<keyword evidence="4" id="KW-0697">Rotamase</keyword>
<proteinExistence type="inferred from homology"/>
<evidence type="ECO:0000256" key="2">
    <source>
        <dbReference type="ARBA" id="ARBA00022884"/>
    </source>
</evidence>
<accession>A0A2K3NZX6</accession>
<dbReference type="InterPro" id="IPR035542">
    <property type="entry name" value="CRIP"/>
</dbReference>
<dbReference type="ExpressionAtlas" id="A0A2K3NZX6">
    <property type="expression patterns" value="baseline"/>
</dbReference>
<protein>
    <recommendedName>
        <fullName evidence="4">Peptidyl-prolyl cis-trans isomerase</fullName>
        <shortName evidence="4">PPIase</shortName>
        <ecNumber evidence="4">5.2.1.8</ecNumber>
    </recommendedName>
</protein>
<keyword evidence="3 4" id="KW-0539">Nucleus</keyword>
<dbReference type="PRINTS" id="PR00153">
    <property type="entry name" value="CSAPPISMRASE"/>
</dbReference>
<dbReference type="PROSITE" id="PS50072">
    <property type="entry name" value="CSA_PPIASE_2"/>
    <property type="match status" value="1"/>
</dbReference>
<gene>
    <name evidence="6" type="ORF">L195_g005114</name>
</gene>
<evidence type="ECO:0000256" key="1">
    <source>
        <dbReference type="ARBA" id="ARBA00004123"/>
    </source>
</evidence>
<evidence type="ECO:0000256" key="4">
    <source>
        <dbReference type="RuleBase" id="RU365081"/>
    </source>
</evidence>
<feature type="non-terminal residue" evidence="6">
    <location>
        <position position="307"/>
    </location>
</feature>
<dbReference type="EC" id="5.2.1.8" evidence="4"/>
<keyword evidence="2 4" id="KW-0694">RNA-binding</keyword>
<dbReference type="Proteomes" id="UP000236291">
    <property type="component" value="Unassembled WGS sequence"/>
</dbReference>
<dbReference type="SUPFAM" id="SSF50891">
    <property type="entry name" value="Cyclophilin-like"/>
    <property type="match status" value="2"/>
</dbReference>
<evidence type="ECO:0000256" key="3">
    <source>
        <dbReference type="ARBA" id="ARBA00023242"/>
    </source>
</evidence>
<dbReference type="EMBL" id="ASHM01002605">
    <property type="protein sequence ID" value="PNY08587.1"/>
    <property type="molecule type" value="Genomic_DNA"/>
</dbReference>
<evidence type="ECO:0000259" key="5">
    <source>
        <dbReference type="PROSITE" id="PS50072"/>
    </source>
</evidence>
<comment type="subcellular location">
    <subcellularLocation>
        <location evidence="1 4">Nucleus</location>
    </subcellularLocation>
</comment>
<dbReference type="InterPro" id="IPR035538">
    <property type="entry name" value="Cyclophilin_PPIL4"/>
</dbReference>